<accession>A0ABU1EFJ3</accession>
<sequence length="404" mass="46684">MGFIRNLFKGKKDKNHMDSNNFYNTQENENALNNSDLTNEEKVLNILINSVENSVLESNSLFITDIKLKIEVHVPQATENMAQVIFVLKHNLFNEEFVESSAGVGNTTDIALQQATASFCFSALCGITHALKDEYGQDFESKFNKKISKFKLYKSCISSQGKKKVQQNPIDYWEVINNEIKNRLGIKPVYWVKIYLSKTANSVNCECRINGIVSNNITKILNKIAEEWDVETTLYSEKQFFVLIQAKETYTQYKFSKEQVIHNTLKALDLFKLCDTNEKYENLYYQFIKMCNDPSLACDLFNFIPEIFCKFIFPEVQYAENMTLCSSIENVTLFKDQLTSYNWIYQTIDNQIRRGCFNNDEFRNIVTCSASFNAINKALNDGSKIEDLLMCPLSFNICEDYIIS</sequence>
<evidence type="ECO:0000313" key="1">
    <source>
        <dbReference type="EMBL" id="MDR5587146.1"/>
    </source>
</evidence>
<reference evidence="1 2" key="1">
    <citation type="submission" date="2023-09" db="EMBL/GenBank/DDBJ databases">
        <authorList>
            <person name="Zhai L."/>
        </authorList>
    </citation>
    <scope>NUCLEOTIDE SEQUENCE [LARGE SCALE GENOMIC DNA]</scope>
    <source>
        <strain evidence="1 2">5 N-1</strain>
    </source>
</reference>
<dbReference type="RefSeq" id="WP_252226440.1">
    <property type="nucleotide sequence ID" value="NZ_JAVJAN010000014.1"/>
</dbReference>
<name>A0ABU1EFJ3_9CLOT</name>
<organism evidence="1 2">
    <name type="scientific">Clostridium aquiflavi</name>
    <dbReference type="NCBI Taxonomy" id="3073603"/>
    <lineage>
        <taxon>Bacteria</taxon>
        <taxon>Bacillati</taxon>
        <taxon>Bacillota</taxon>
        <taxon>Clostridia</taxon>
        <taxon>Eubacteriales</taxon>
        <taxon>Clostridiaceae</taxon>
        <taxon>Clostridium</taxon>
    </lineage>
</organism>
<evidence type="ECO:0000313" key="2">
    <source>
        <dbReference type="Proteomes" id="UP001256646"/>
    </source>
</evidence>
<comment type="caution">
    <text evidence="1">The sequence shown here is derived from an EMBL/GenBank/DDBJ whole genome shotgun (WGS) entry which is preliminary data.</text>
</comment>
<keyword evidence="2" id="KW-1185">Reference proteome</keyword>
<protein>
    <submittedName>
        <fullName evidence="1">DUF6348 family protein</fullName>
    </submittedName>
</protein>
<dbReference type="EMBL" id="JAVJAN010000014">
    <property type="protein sequence ID" value="MDR5587146.1"/>
    <property type="molecule type" value="Genomic_DNA"/>
</dbReference>
<dbReference type="InterPro" id="IPR045929">
    <property type="entry name" value="DUF6348"/>
</dbReference>
<dbReference type="Proteomes" id="UP001256646">
    <property type="component" value="Unassembled WGS sequence"/>
</dbReference>
<proteinExistence type="predicted"/>
<dbReference type="Pfam" id="PF19875">
    <property type="entry name" value="DUF6348"/>
    <property type="match status" value="1"/>
</dbReference>
<gene>
    <name evidence="1" type="ORF">RGC78_06650</name>
</gene>